<dbReference type="PANTHER" id="PTHR12726">
    <property type="entry name" value="CERAMIDE GLUCOSYLTRANSFERASE"/>
    <property type="match status" value="1"/>
</dbReference>
<sequence>MAVEHVPMSTLAQGAAYICIGWSAFILCVQIIGIYKLWRHHSAPLPQPVSTTLRDDEIPHITVIRPVKGVDVGLYECLASTFRQSYPKSKLTIHLCVASTNDPAYPLLHQLVSDFPGVDAKVFVEEDDPLLHGSSGHVNNLGPNPKIRNMSRAYREAKGDVIWIVDSNVWVAKRAAARMVDKLFGFRPNGVRKTPYKFVHQLPLVVDMETLKGSSSSSGSSGEAQSLLSPNTSGPYVGSNADTELGKGGQLEQMFMGTGHAKFYSAINTVGVAPCIVGKSNMFRKSHLDRFTDPSQNPILSASDASRGHGIDFFSSYICEDHLIGDLIWKSEMPGFRKHGLVCGEIAIQPMSGMSVAAYIARRVRWLRVRKWTVLTATLVEPGVESFLCCLYFSFAVTTLPWFHAKFGISQTWSAMAVAWLSAVTTWMLVDRVVTSKLHKCQSVEVDDDTPAFARGTSRPGGAQQRPFLPWLAAWIGREALALPIWIWAVLLGATVSWRGKQFKVRMDMSVVAVPGAAEGSEPQPPAPGPSSPGPKSSKNRVD</sequence>
<keyword evidence="10 16" id="KW-1133">Transmembrane helix</keyword>
<proteinExistence type="inferred from homology"/>
<reference evidence="17" key="1">
    <citation type="submission" date="2023-06" db="EMBL/GenBank/DDBJ databases">
        <title>Genome-scale phylogeny and comparative genomics of the fungal order Sordariales.</title>
        <authorList>
            <consortium name="Lawrence Berkeley National Laboratory"/>
            <person name="Hensen N."/>
            <person name="Bonometti L."/>
            <person name="Westerberg I."/>
            <person name="Brannstrom I.O."/>
            <person name="Guillou S."/>
            <person name="Cros-Aarteil S."/>
            <person name="Calhoun S."/>
            <person name="Haridas S."/>
            <person name="Kuo A."/>
            <person name="Mondo S."/>
            <person name="Pangilinan J."/>
            <person name="Riley R."/>
            <person name="LaButti K."/>
            <person name="Andreopoulos B."/>
            <person name="Lipzen A."/>
            <person name="Chen C."/>
            <person name="Yanf M."/>
            <person name="Daum C."/>
            <person name="Ng V."/>
            <person name="Clum A."/>
            <person name="Steindorff A."/>
            <person name="Ohm R."/>
            <person name="Martin F."/>
            <person name="Silar P."/>
            <person name="Natvig D."/>
            <person name="Lalanne C."/>
            <person name="Gautier V."/>
            <person name="Ament-velasquez S.L."/>
            <person name="Kruys A."/>
            <person name="Hutchinson M.I."/>
            <person name="Powell A.J."/>
            <person name="Barry K."/>
            <person name="Miller A.N."/>
            <person name="Grigoriev I.V."/>
            <person name="Debuchy R."/>
            <person name="Gladieux P."/>
            <person name="Thoren M.H."/>
            <person name="Johannesson H."/>
        </authorList>
    </citation>
    <scope>NUCLEOTIDE SEQUENCE</scope>
    <source>
        <strain evidence="17">SMH3391-2</strain>
    </source>
</reference>
<feature type="compositionally biased region" description="Polar residues" evidence="15">
    <location>
        <begin position="223"/>
        <end position="234"/>
    </location>
</feature>
<comment type="caution">
    <text evidence="17">The sequence shown here is derived from an EMBL/GenBank/DDBJ whole genome shotgun (WGS) entry which is preliminary data.</text>
</comment>
<keyword evidence="8" id="KW-0808">Transferase</keyword>
<evidence type="ECO:0000256" key="5">
    <source>
        <dbReference type="ARBA" id="ARBA00012699"/>
    </source>
</evidence>
<keyword evidence="7" id="KW-0328">Glycosyltransferase</keyword>
<dbReference type="Pfam" id="PF13506">
    <property type="entry name" value="Glyco_transf_21"/>
    <property type="match status" value="1"/>
</dbReference>
<dbReference type="GO" id="GO:0006679">
    <property type="term" value="P:glucosylceramide biosynthetic process"/>
    <property type="evidence" value="ECO:0007669"/>
    <property type="project" value="TreeGrafter"/>
</dbReference>
<comment type="subcellular location">
    <subcellularLocation>
        <location evidence="1">Membrane</location>
        <topology evidence="1">Multi-pass membrane protein</topology>
    </subcellularLocation>
</comment>
<dbReference type="Proteomes" id="UP001174934">
    <property type="component" value="Unassembled WGS sequence"/>
</dbReference>
<dbReference type="SUPFAM" id="SSF53448">
    <property type="entry name" value="Nucleotide-diphospho-sugar transferases"/>
    <property type="match status" value="1"/>
</dbReference>
<dbReference type="GO" id="GO:0016020">
    <property type="term" value="C:membrane"/>
    <property type="evidence" value="ECO:0007669"/>
    <property type="project" value="UniProtKB-SubCell"/>
</dbReference>
<evidence type="ECO:0000256" key="1">
    <source>
        <dbReference type="ARBA" id="ARBA00004141"/>
    </source>
</evidence>
<feature type="region of interest" description="Disordered" evidence="15">
    <location>
        <begin position="213"/>
        <end position="243"/>
    </location>
</feature>
<organism evidence="17 18">
    <name type="scientific">Bombardia bombarda</name>
    <dbReference type="NCBI Taxonomy" id="252184"/>
    <lineage>
        <taxon>Eukaryota</taxon>
        <taxon>Fungi</taxon>
        <taxon>Dikarya</taxon>
        <taxon>Ascomycota</taxon>
        <taxon>Pezizomycotina</taxon>
        <taxon>Sordariomycetes</taxon>
        <taxon>Sordariomycetidae</taxon>
        <taxon>Sordariales</taxon>
        <taxon>Lasiosphaeriaceae</taxon>
        <taxon>Bombardia</taxon>
    </lineage>
</organism>
<comment type="pathway">
    <text evidence="2">Lipid metabolism; sphingolipid metabolism.</text>
</comment>
<keyword evidence="11 16" id="KW-0472">Membrane</keyword>
<evidence type="ECO:0000256" key="11">
    <source>
        <dbReference type="ARBA" id="ARBA00023136"/>
    </source>
</evidence>
<evidence type="ECO:0000256" key="7">
    <source>
        <dbReference type="ARBA" id="ARBA00022676"/>
    </source>
</evidence>
<dbReference type="InterPro" id="IPR029044">
    <property type="entry name" value="Nucleotide-diphossugar_trans"/>
</dbReference>
<evidence type="ECO:0000313" key="17">
    <source>
        <dbReference type="EMBL" id="KAK0636062.1"/>
    </source>
</evidence>
<evidence type="ECO:0000313" key="18">
    <source>
        <dbReference type="Proteomes" id="UP001174934"/>
    </source>
</evidence>
<evidence type="ECO:0000256" key="15">
    <source>
        <dbReference type="SAM" id="MobiDB-lite"/>
    </source>
</evidence>
<evidence type="ECO:0000256" key="16">
    <source>
        <dbReference type="SAM" id="Phobius"/>
    </source>
</evidence>
<evidence type="ECO:0000256" key="9">
    <source>
        <dbReference type="ARBA" id="ARBA00022692"/>
    </source>
</evidence>
<evidence type="ECO:0000256" key="3">
    <source>
        <dbReference type="ARBA" id="ARBA00004991"/>
    </source>
</evidence>
<feature type="compositionally biased region" description="Low complexity" evidence="15">
    <location>
        <begin position="213"/>
        <end position="222"/>
    </location>
</feature>
<feature type="region of interest" description="Disordered" evidence="15">
    <location>
        <begin position="516"/>
        <end position="543"/>
    </location>
</feature>
<accession>A0AA39XL69</accession>
<name>A0AA39XL69_9PEZI</name>
<comment type="similarity">
    <text evidence="4">Belongs to the glycosyltransferase 2 family.</text>
</comment>
<evidence type="ECO:0000256" key="10">
    <source>
        <dbReference type="ARBA" id="ARBA00022989"/>
    </source>
</evidence>
<gene>
    <name evidence="17" type="ORF">B0T17DRAFT_67204</name>
</gene>
<dbReference type="AlphaFoldDB" id="A0AA39XL69"/>
<dbReference type="Gene3D" id="3.90.550.10">
    <property type="entry name" value="Spore Coat Polysaccharide Biosynthesis Protein SpsA, Chain A"/>
    <property type="match status" value="1"/>
</dbReference>
<dbReference type="GO" id="GO:0008120">
    <property type="term" value="F:ceramide glucosyltransferase activity"/>
    <property type="evidence" value="ECO:0007669"/>
    <property type="project" value="UniProtKB-EC"/>
</dbReference>
<evidence type="ECO:0000256" key="12">
    <source>
        <dbReference type="ARBA" id="ARBA00031017"/>
    </source>
</evidence>
<comment type="pathway">
    <text evidence="3">Sphingolipid metabolism.</text>
</comment>
<keyword evidence="9 16" id="KW-0812">Transmembrane</keyword>
<feature type="transmembrane region" description="Helical" evidence="16">
    <location>
        <begin position="480"/>
        <end position="498"/>
    </location>
</feature>
<evidence type="ECO:0000256" key="6">
    <source>
        <dbReference type="ARBA" id="ARBA00019988"/>
    </source>
</evidence>
<protein>
    <recommendedName>
        <fullName evidence="6">Ceramide glucosyltransferase</fullName>
        <ecNumber evidence="5">2.4.1.80</ecNumber>
    </recommendedName>
    <alternativeName>
        <fullName evidence="13">Glucosylceramide synthase</fullName>
    </alternativeName>
    <alternativeName>
        <fullName evidence="14">UDP-glucose ceramide glucosyltransferase</fullName>
    </alternativeName>
    <alternativeName>
        <fullName evidence="12">UDP-glucose:N-acylsphingosine D-glucosyltransferase</fullName>
    </alternativeName>
</protein>
<feature type="compositionally biased region" description="Pro residues" evidence="15">
    <location>
        <begin position="523"/>
        <end position="533"/>
    </location>
</feature>
<keyword evidence="18" id="KW-1185">Reference proteome</keyword>
<dbReference type="InterPro" id="IPR025993">
    <property type="entry name" value="Ceramide_glucosylTrfase"/>
</dbReference>
<evidence type="ECO:0000256" key="14">
    <source>
        <dbReference type="ARBA" id="ARBA00032575"/>
    </source>
</evidence>
<evidence type="ECO:0000256" key="4">
    <source>
        <dbReference type="ARBA" id="ARBA00006739"/>
    </source>
</evidence>
<evidence type="ECO:0000256" key="8">
    <source>
        <dbReference type="ARBA" id="ARBA00022679"/>
    </source>
</evidence>
<dbReference type="EMBL" id="JAULSR010000001">
    <property type="protein sequence ID" value="KAK0636062.1"/>
    <property type="molecule type" value="Genomic_DNA"/>
</dbReference>
<dbReference type="PANTHER" id="PTHR12726:SF0">
    <property type="entry name" value="CERAMIDE GLUCOSYLTRANSFERASE"/>
    <property type="match status" value="1"/>
</dbReference>
<feature type="transmembrane region" description="Helical" evidence="16">
    <location>
        <begin position="15"/>
        <end position="38"/>
    </location>
</feature>
<evidence type="ECO:0000256" key="13">
    <source>
        <dbReference type="ARBA" id="ARBA00031543"/>
    </source>
</evidence>
<evidence type="ECO:0000256" key="2">
    <source>
        <dbReference type="ARBA" id="ARBA00004760"/>
    </source>
</evidence>
<dbReference type="EC" id="2.4.1.80" evidence="5"/>